<evidence type="ECO:0000313" key="2">
    <source>
        <dbReference type="EnsemblPlants" id="TuG1812G0700004284.01.T01.cds420959"/>
    </source>
</evidence>
<feature type="signal peptide" evidence="1">
    <location>
        <begin position="1"/>
        <end position="21"/>
    </location>
</feature>
<dbReference type="AlphaFoldDB" id="A0A8R7VAW0"/>
<protein>
    <submittedName>
        <fullName evidence="2">Uncharacterized protein</fullName>
    </submittedName>
</protein>
<dbReference type="Proteomes" id="UP000015106">
    <property type="component" value="Chromosome 7"/>
</dbReference>
<keyword evidence="1" id="KW-0732">Signal</keyword>
<dbReference type="Gramene" id="TuG1812G0700004284.01.T01">
    <property type="protein sequence ID" value="TuG1812G0700004284.01.T01.cds420959"/>
    <property type="gene ID" value="TuG1812G0700004284.01"/>
</dbReference>
<reference evidence="2" key="3">
    <citation type="submission" date="2022-06" db="UniProtKB">
        <authorList>
            <consortium name="EnsemblPlants"/>
        </authorList>
    </citation>
    <scope>IDENTIFICATION</scope>
</reference>
<reference evidence="3" key="1">
    <citation type="journal article" date="2013" name="Nature">
        <title>Draft genome of the wheat A-genome progenitor Triticum urartu.</title>
        <authorList>
            <person name="Ling H.Q."/>
            <person name="Zhao S."/>
            <person name="Liu D."/>
            <person name="Wang J."/>
            <person name="Sun H."/>
            <person name="Zhang C."/>
            <person name="Fan H."/>
            <person name="Li D."/>
            <person name="Dong L."/>
            <person name="Tao Y."/>
            <person name="Gao C."/>
            <person name="Wu H."/>
            <person name="Li Y."/>
            <person name="Cui Y."/>
            <person name="Guo X."/>
            <person name="Zheng S."/>
            <person name="Wang B."/>
            <person name="Yu K."/>
            <person name="Liang Q."/>
            <person name="Yang W."/>
            <person name="Lou X."/>
            <person name="Chen J."/>
            <person name="Feng M."/>
            <person name="Jian J."/>
            <person name="Zhang X."/>
            <person name="Luo G."/>
            <person name="Jiang Y."/>
            <person name="Liu J."/>
            <person name="Wang Z."/>
            <person name="Sha Y."/>
            <person name="Zhang B."/>
            <person name="Wu H."/>
            <person name="Tang D."/>
            <person name="Shen Q."/>
            <person name="Xue P."/>
            <person name="Zou S."/>
            <person name="Wang X."/>
            <person name="Liu X."/>
            <person name="Wang F."/>
            <person name="Yang Y."/>
            <person name="An X."/>
            <person name="Dong Z."/>
            <person name="Zhang K."/>
            <person name="Zhang X."/>
            <person name="Luo M.C."/>
            <person name="Dvorak J."/>
            <person name="Tong Y."/>
            <person name="Wang J."/>
            <person name="Yang H."/>
            <person name="Li Z."/>
            <person name="Wang D."/>
            <person name="Zhang A."/>
            <person name="Wang J."/>
        </authorList>
    </citation>
    <scope>NUCLEOTIDE SEQUENCE</scope>
    <source>
        <strain evidence="3">cv. G1812</strain>
    </source>
</reference>
<keyword evidence="3" id="KW-1185">Reference proteome</keyword>
<feature type="chain" id="PRO_5035857080" evidence="1">
    <location>
        <begin position="22"/>
        <end position="45"/>
    </location>
</feature>
<name>A0A8R7VAW0_TRIUA</name>
<organism evidence="2 3">
    <name type="scientific">Triticum urartu</name>
    <name type="common">Red wild einkorn</name>
    <name type="synonym">Crithodium urartu</name>
    <dbReference type="NCBI Taxonomy" id="4572"/>
    <lineage>
        <taxon>Eukaryota</taxon>
        <taxon>Viridiplantae</taxon>
        <taxon>Streptophyta</taxon>
        <taxon>Embryophyta</taxon>
        <taxon>Tracheophyta</taxon>
        <taxon>Spermatophyta</taxon>
        <taxon>Magnoliopsida</taxon>
        <taxon>Liliopsida</taxon>
        <taxon>Poales</taxon>
        <taxon>Poaceae</taxon>
        <taxon>BOP clade</taxon>
        <taxon>Pooideae</taxon>
        <taxon>Triticodae</taxon>
        <taxon>Triticeae</taxon>
        <taxon>Triticinae</taxon>
        <taxon>Triticum</taxon>
    </lineage>
</organism>
<reference evidence="2" key="2">
    <citation type="submission" date="2018-03" db="EMBL/GenBank/DDBJ databases">
        <title>The Triticum urartu genome reveals the dynamic nature of wheat genome evolution.</title>
        <authorList>
            <person name="Ling H."/>
            <person name="Ma B."/>
            <person name="Shi X."/>
            <person name="Liu H."/>
            <person name="Dong L."/>
            <person name="Sun H."/>
            <person name="Cao Y."/>
            <person name="Gao Q."/>
            <person name="Zheng S."/>
            <person name="Li Y."/>
            <person name="Yu Y."/>
            <person name="Du H."/>
            <person name="Qi M."/>
            <person name="Li Y."/>
            <person name="Yu H."/>
            <person name="Cui Y."/>
            <person name="Wang N."/>
            <person name="Chen C."/>
            <person name="Wu H."/>
            <person name="Zhao Y."/>
            <person name="Zhang J."/>
            <person name="Li Y."/>
            <person name="Zhou W."/>
            <person name="Zhang B."/>
            <person name="Hu W."/>
            <person name="Eijk M."/>
            <person name="Tang J."/>
            <person name="Witsenboer H."/>
            <person name="Zhao S."/>
            <person name="Li Z."/>
            <person name="Zhang A."/>
            <person name="Wang D."/>
            <person name="Liang C."/>
        </authorList>
    </citation>
    <scope>NUCLEOTIDE SEQUENCE [LARGE SCALE GENOMIC DNA]</scope>
    <source>
        <strain evidence="2">cv. G1812</strain>
    </source>
</reference>
<sequence length="45" mass="4969">MVPPILAAGHLLLCWLPPKLSYLGCFLEVGTHRQARGPTCCCWCL</sequence>
<gene>
    <name evidence="2" type="primary">LOC125523753</name>
</gene>
<proteinExistence type="predicted"/>
<accession>A0A8R7VAW0</accession>
<evidence type="ECO:0000256" key="1">
    <source>
        <dbReference type="SAM" id="SignalP"/>
    </source>
</evidence>
<evidence type="ECO:0000313" key="3">
    <source>
        <dbReference type="Proteomes" id="UP000015106"/>
    </source>
</evidence>
<dbReference type="EnsemblPlants" id="TuG1812G0700004284.01.T01">
    <property type="protein sequence ID" value="TuG1812G0700004284.01.T01.cds420959"/>
    <property type="gene ID" value="TuG1812G0700004284.01"/>
</dbReference>